<dbReference type="AlphaFoldDB" id="A0A8D6U976"/>
<evidence type="ECO:0000313" key="2">
    <source>
        <dbReference type="Proteomes" id="UP000509791"/>
    </source>
</evidence>
<evidence type="ECO:0000313" key="1">
    <source>
        <dbReference type="EMBL" id="CAD0153544.1"/>
    </source>
</evidence>
<sequence length="47" mass="5723">MVSRHLSFVASKPSARPHFYEVKYSALYFTWKLYRKYAKLLDKILRI</sequence>
<gene>
    <name evidence="1" type="ORF">STHERMO_P0003</name>
</gene>
<organism evidence="1 2">
    <name type="scientific">Streptococcus thermophilus</name>
    <dbReference type="NCBI Taxonomy" id="1308"/>
    <lineage>
        <taxon>Bacteria</taxon>
        <taxon>Bacillati</taxon>
        <taxon>Bacillota</taxon>
        <taxon>Bacilli</taxon>
        <taxon>Lactobacillales</taxon>
        <taxon>Streptococcaceae</taxon>
        <taxon>Streptococcus</taxon>
    </lineage>
</organism>
<accession>A0A8D6U976</accession>
<dbReference type="Proteomes" id="UP000509791">
    <property type="component" value="Plasmid pSTHERMO"/>
</dbReference>
<geneLocation type="plasmid" evidence="2">
    <name>: psthermo</name>
</geneLocation>
<reference evidence="1 2" key="1">
    <citation type="submission" date="2020-06" db="EMBL/GenBank/DDBJ databases">
        <authorList>
            <person name="Chuat V."/>
        </authorList>
    </citation>
    <scope>NUCLEOTIDE SEQUENCE [LARGE SCALE GENOMIC DNA]</scope>
    <source>
        <plasmid evidence="2">Plasmid: psthermo</plasmid>
    </source>
</reference>
<name>A0A8D6U976_STRTR</name>
<keyword evidence="1" id="KW-0614">Plasmid</keyword>
<proteinExistence type="predicted"/>
<protein>
    <submittedName>
        <fullName evidence="1">Uncharacterized protein</fullName>
    </submittedName>
</protein>
<dbReference type="EMBL" id="LR822028">
    <property type="protein sequence ID" value="CAD0153544.1"/>
    <property type="molecule type" value="Genomic_DNA"/>
</dbReference>